<evidence type="ECO:0000313" key="2">
    <source>
        <dbReference type="EMBL" id="JAD45772.1"/>
    </source>
</evidence>
<protein>
    <submittedName>
        <fullName evidence="2">ACD1</fullName>
    </submittedName>
</protein>
<sequence length="104" mass="12017">MMQRLSFFFLLVLCNRALQLALTRSTCNNTSSNTFMFLASQIFQNKGNENNCPFRFICTPRLMNAALYCFVLTDSRAVPCSYTYFQEVFAVCVTYQNSNNLILF</sequence>
<reference evidence="2" key="1">
    <citation type="submission" date="2014-09" db="EMBL/GenBank/DDBJ databases">
        <authorList>
            <person name="Magalhaes I.L.F."/>
            <person name="Oliveira U."/>
            <person name="Santos F.R."/>
            <person name="Vidigal T.H.D.A."/>
            <person name="Brescovit A.D."/>
            <person name="Santos A.J."/>
        </authorList>
    </citation>
    <scope>NUCLEOTIDE SEQUENCE</scope>
    <source>
        <tissue evidence="2">Shoot tissue taken approximately 20 cm above the soil surface</tissue>
    </source>
</reference>
<reference evidence="2" key="2">
    <citation type="journal article" date="2015" name="Data Brief">
        <title>Shoot transcriptome of the giant reed, Arundo donax.</title>
        <authorList>
            <person name="Barrero R.A."/>
            <person name="Guerrero F.D."/>
            <person name="Moolhuijzen P."/>
            <person name="Goolsby J.A."/>
            <person name="Tidwell J."/>
            <person name="Bellgard S.E."/>
            <person name="Bellgard M.I."/>
        </authorList>
    </citation>
    <scope>NUCLEOTIDE SEQUENCE</scope>
    <source>
        <tissue evidence="2">Shoot tissue taken approximately 20 cm above the soil surface</tissue>
    </source>
</reference>
<dbReference type="AlphaFoldDB" id="A0A0A9AFA5"/>
<name>A0A0A9AFA5_ARUDO</name>
<organism evidence="2">
    <name type="scientific">Arundo donax</name>
    <name type="common">Giant reed</name>
    <name type="synonym">Donax arundinaceus</name>
    <dbReference type="NCBI Taxonomy" id="35708"/>
    <lineage>
        <taxon>Eukaryota</taxon>
        <taxon>Viridiplantae</taxon>
        <taxon>Streptophyta</taxon>
        <taxon>Embryophyta</taxon>
        <taxon>Tracheophyta</taxon>
        <taxon>Spermatophyta</taxon>
        <taxon>Magnoliopsida</taxon>
        <taxon>Liliopsida</taxon>
        <taxon>Poales</taxon>
        <taxon>Poaceae</taxon>
        <taxon>PACMAD clade</taxon>
        <taxon>Arundinoideae</taxon>
        <taxon>Arundineae</taxon>
        <taxon>Arundo</taxon>
    </lineage>
</organism>
<feature type="signal peptide" evidence="1">
    <location>
        <begin position="1"/>
        <end position="23"/>
    </location>
</feature>
<accession>A0A0A9AFA5</accession>
<keyword evidence="1" id="KW-0732">Signal</keyword>
<feature type="chain" id="PRO_5002043847" evidence="1">
    <location>
        <begin position="24"/>
        <end position="104"/>
    </location>
</feature>
<proteinExistence type="predicted"/>
<evidence type="ECO:0000256" key="1">
    <source>
        <dbReference type="SAM" id="SignalP"/>
    </source>
</evidence>
<dbReference type="EMBL" id="GBRH01252123">
    <property type="protein sequence ID" value="JAD45772.1"/>
    <property type="molecule type" value="Transcribed_RNA"/>
</dbReference>